<gene>
    <name evidence="2" type="ORF">K0504_09630</name>
</gene>
<name>A0ABS7EG44_9GAMM</name>
<organism evidence="2 3">
    <name type="scientific">Neiella holothuriorum</name>
    <dbReference type="NCBI Taxonomy" id="2870530"/>
    <lineage>
        <taxon>Bacteria</taxon>
        <taxon>Pseudomonadati</taxon>
        <taxon>Pseudomonadota</taxon>
        <taxon>Gammaproteobacteria</taxon>
        <taxon>Alteromonadales</taxon>
        <taxon>Echinimonadaceae</taxon>
        <taxon>Neiella</taxon>
    </lineage>
</organism>
<accession>A0ABS7EG44</accession>
<evidence type="ECO:0000313" key="2">
    <source>
        <dbReference type="EMBL" id="MBW8191296.1"/>
    </source>
</evidence>
<keyword evidence="1" id="KW-1133">Transmembrane helix</keyword>
<evidence type="ECO:0000313" key="3">
    <source>
        <dbReference type="Proteomes" id="UP001166251"/>
    </source>
</evidence>
<dbReference type="EMBL" id="JAHZSS010000010">
    <property type="protein sequence ID" value="MBW8191296.1"/>
    <property type="molecule type" value="Genomic_DNA"/>
</dbReference>
<dbReference type="Proteomes" id="UP001166251">
    <property type="component" value="Unassembled WGS sequence"/>
</dbReference>
<keyword evidence="1" id="KW-0812">Transmembrane</keyword>
<feature type="transmembrane region" description="Helical" evidence="1">
    <location>
        <begin position="7"/>
        <end position="29"/>
    </location>
</feature>
<sequence>MLSSKKLSLKVMLFSCSIAVAGALLFWLLSPIERSGPKVLVGQWMGGPSSCSHEYAVDDLIVFEFEVQQFAVGQSNMPQIFEQQRVEPTDVPVKILNYAERCSALDNPEKDWVRLTLKRRSGARVFYWVGQLPSNGLLPESATGGLLNDVDSPSLFVPYDASLVTAG</sequence>
<keyword evidence="3" id="KW-1185">Reference proteome</keyword>
<dbReference type="RefSeq" id="WP_220103979.1">
    <property type="nucleotide sequence ID" value="NZ_JAHZSS010000010.1"/>
</dbReference>
<reference evidence="2" key="1">
    <citation type="submission" date="2021-07" db="EMBL/GenBank/DDBJ databases">
        <title>Neiella marina sp. nov., isolated from the intestinal content of sea cucumber Apostichopus japonicus.</title>
        <authorList>
            <person name="Bai X."/>
        </authorList>
    </citation>
    <scope>NUCLEOTIDE SEQUENCE</scope>
    <source>
        <strain evidence="2">126</strain>
    </source>
</reference>
<protein>
    <submittedName>
        <fullName evidence="2">Uncharacterized protein</fullName>
    </submittedName>
</protein>
<evidence type="ECO:0000256" key="1">
    <source>
        <dbReference type="SAM" id="Phobius"/>
    </source>
</evidence>
<proteinExistence type="predicted"/>
<keyword evidence="1" id="KW-0472">Membrane</keyword>
<comment type="caution">
    <text evidence="2">The sequence shown here is derived from an EMBL/GenBank/DDBJ whole genome shotgun (WGS) entry which is preliminary data.</text>
</comment>